<dbReference type="Gene3D" id="3.40.50.150">
    <property type="entry name" value="Vaccinia Virus protein VP39"/>
    <property type="match status" value="1"/>
</dbReference>
<protein>
    <recommendedName>
        <fullName evidence="3">Methyltransferase-like protein 22</fullName>
    </recommendedName>
</protein>
<accession>A0AAW1UNQ0</accession>
<evidence type="ECO:0008006" key="3">
    <source>
        <dbReference type="Google" id="ProtNLM"/>
    </source>
</evidence>
<comment type="caution">
    <text evidence="1">The sequence shown here is derived from an EMBL/GenBank/DDBJ whole genome shotgun (WGS) entry which is preliminary data.</text>
</comment>
<dbReference type="AlphaFoldDB" id="A0AAW1UNQ0"/>
<reference evidence="1 2" key="1">
    <citation type="submission" date="2023-03" db="EMBL/GenBank/DDBJ databases">
        <title>Genome insight into feeding habits of ladybird beetles.</title>
        <authorList>
            <person name="Li H.-S."/>
            <person name="Huang Y.-H."/>
            <person name="Pang H."/>
        </authorList>
    </citation>
    <scope>NUCLEOTIDE SEQUENCE [LARGE SCALE GENOMIC DNA]</scope>
    <source>
        <strain evidence="1">SYSU_2023b</strain>
        <tissue evidence="1">Whole body</tissue>
    </source>
</reference>
<organism evidence="1 2">
    <name type="scientific">Henosepilachna vigintioctopunctata</name>
    <dbReference type="NCBI Taxonomy" id="420089"/>
    <lineage>
        <taxon>Eukaryota</taxon>
        <taxon>Metazoa</taxon>
        <taxon>Ecdysozoa</taxon>
        <taxon>Arthropoda</taxon>
        <taxon>Hexapoda</taxon>
        <taxon>Insecta</taxon>
        <taxon>Pterygota</taxon>
        <taxon>Neoptera</taxon>
        <taxon>Endopterygota</taxon>
        <taxon>Coleoptera</taxon>
        <taxon>Polyphaga</taxon>
        <taxon>Cucujiformia</taxon>
        <taxon>Coccinelloidea</taxon>
        <taxon>Coccinellidae</taxon>
        <taxon>Epilachninae</taxon>
        <taxon>Epilachnini</taxon>
        <taxon>Henosepilachna</taxon>
    </lineage>
</organism>
<evidence type="ECO:0000313" key="1">
    <source>
        <dbReference type="EMBL" id="KAK9882381.1"/>
    </source>
</evidence>
<dbReference type="PANTHER" id="PTHR23108">
    <property type="entry name" value="METHYLTRANSFERASE-RELATED"/>
    <property type="match status" value="1"/>
</dbReference>
<keyword evidence="2" id="KW-1185">Reference proteome</keyword>
<proteinExistence type="predicted"/>
<sequence length="275" mass="31706">MDYKVTSEIYTEFDYTSSSKPKIDDKYVVSRFKFKCPPKTASADGDGDFIVSRKSDKQIFKTIEIEHSRSTALDLVGMQMWRGSLLLADWLISNAKYFPKECFILELAGGVGFDSIVASMFSPVIYTDVERGHVFKLMDNNKERNEKHINYPIKALELDFFTQIIPTYVVENIDKISVIIVAEVIYNDQLTDAFIQTVEHLLTAGSLEKTVYLAVEKRFVFTIADCESVAPCYEYFLKKLSTSLLIYEEVPIDFPQYFEYDRVKQLVLCKLKLKK</sequence>
<dbReference type="PANTHER" id="PTHR23108:SF0">
    <property type="entry name" value="METHYLTRANSFERASE-LIKE PROTEIN 22"/>
    <property type="match status" value="1"/>
</dbReference>
<evidence type="ECO:0000313" key="2">
    <source>
        <dbReference type="Proteomes" id="UP001431783"/>
    </source>
</evidence>
<dbReference type="InterPro" id="IPR038899">
    <property type="entry name" value="METTL22"/>
</dbReference>
<dbReference type="GO" id="GO:0008276">
    <property type="term" value="F:protein methyltransferase activity"/>
    <property type="evidence" value="ECO:0007669"/>
    <property type="project" value="InterPro"/>
</dbReference>
<dbReference type="GO" id="GO:0005634">
    <property type="term" value="C:nucleus"/>
    <property type="evidence" value="ECO:0007669"/>
    <property type="project" value="TreeGrafter"/>
</dbReference>
<gene>
    <name evidence="1" type="ORF">WA026_020903</name>
</gene>
<dbReference type="InterPro" id="IPR019410">
    <property type="entry name" value="Methyltransf_16"/>
</dbReference>
<name>A0AAW1UNQ0_9CUCU</name>
<dbReference type="Pfam" id="PF10294">
    <property type="entry name" value="Methyltransf_16"/>
    <property type="match status" value="1"/>
</dbReference>
<dbReference type="Proteomes" id="UP001431783">
    <property type="component" value="Unassembled WGS sequence"/>
</dbReference>
<dbReference type="InterPro" id="IPR029063">
    <property type="entry name" value="SAM-dependent_MTases_sf"/>
</dbReference>
<dbReference type="EMBL" id="JARQZJ010000075">
    <property type="protein sequence ID" value="KAK9882381.1"/>
    <property type="molecule type" value="Genomic_DNA"/>
</dbReference>